<dbReference type="EMBL" id="LWBO01000001">
    <property type="protein sequence ID" value="OQP55170.1"/>
    <property type="molecule type" value="Genomic_DNA"/>
</dbReference>
<evidence type="ECO:0000256" key="2">
    <source>
        <dbReference type="ARBA" id="ARBA00022692"/>
    </source>
</evidence>
<comment type="subcellular location">
    <subcellularLocation>
        <location evidence="1">Membrane</location>
        <topology evidence="1">Multi-pass membrane protein</topology>
    </subcellularLocation>
</comment>
<evidence type="ECO:0000313" key="6">
    <source>
        <dbReference type="EMBL" id="OQP55170.1"/>
    </source>
</evidence>
<protein>
    <recommendedName>
        <fullName evidence="8">DUF4870 domain-containing protein</fullName>
    </recommendedName>
</protein>
<dbReference type="InterPro" id="IPR019109">
    <property type="entry name" value="MamF_MmsF"/>
</dbReference>
<keyword evidence="3 5" id="KW-1133">Transmembrane helix</keyword>
<keyword evidence="2 5" id="KW-0812">Transmembrane</keyword>
<sequence>MEPREKDVRTWSMLCHLSALAGFIIGLGNVLGPLIVWQIKKNELPEIIPHGKAAVNFQLTILIIDIIAGLGFFAYLGGSLFSFSHTPFGIGRHTLPFFGGFMAGGVVFTVINILGLVFTIIAGVRANNGEEYKYPFAIRFIK</sequence>
<feature type="transmembrane region" description="Helical" evidence="5">
    <location>
        <begin position="20"/>
        <end position="39"/>
    </location>
</feature>
<feature type="transmembrane region" description="Helical" evidence="5">
    <location>
        <begin position="59"/>
        <end position="77"/>
    </location>
</feature>
<keyword evidence="4 5" id="KW-0472">Membrane</keyword>
<evidence type="ECO:0008006" key="8">
    <source>
        <dbReference type="Google" id="ProtNLM"/>
    </source>
</evidence>
<name>A0ABX3P4Z4_9BACT</name>
<evidence type="ECO:0000256" key="1">
    <source>
        <dbReference type="ARBA" id="ARBA00004141"/>
    </source>
</evidence>
<organism evidence="6 7">
    <name type="scientific">Niastella koreensis</name>
    <dbReference type="NCBI Taxonomy" id="354356"/>
    <lineage>
        <taxon>Bacteria</taxon>
        <taxon>Pseudomonadati</taxon>
        <taxon>Bacteroidota</taxon>
        <taxon>Chitinophagia</taxon>
        <taxon>Chitinophagales</taxon>
        <taxon>Chitinophagaceae</taxon>
        <taxon>Niastella</taxon>
    </lineage>
</organism>
<evidence type="ECO:0000313" key="7">
    <source>
        <dbReference type="Proteomes" id="UP000192277"/>
    </source>
</evidence>
<feature type="transmembrane region" description="Helical" evidence="5">
    <location>
        <begin position="97"/>
        <end position="124"/>
    </location>
</feature>
<evidence type="ECO:0000256" key="3">
    <source>
        <dbReference type="ARBA" id="ARBA00022989"/>
    </source>
</evidence>
<proteinExistence type="predicted"/>
<dbReference type="Proteomes" id="UP000192277">
    <property type="component" value="Unassembled WGS sequence"/>
</dbReference>
<keyword evidence="7" id="KW-1185">Reference proteome</keyword>
<dbReference type="RefSeq" id="WP_014222749.1">
    <property type="nucleotide sequence ID" value="NZ_LWBO01000001.1"/>
</dbReference>
<dbReference type="Pfam" id="PF09685">
    <property type="entry name" value="MamF_MmsF"/>
    <property type="match status" value="1"/>
</dbReference>
<accession>A0ABX3P4Z4</accession>
<evidence type="ECO:0000256" key="5">
    <source>
        <dbReference type="SAM" id="Phobius"/>
    </source>
</evidence>
<evidence type="ECO:0000256" key="4">
    <source>
        <dbReference type="ARBA" id="ARBA00023136"/>
    </source>
</evidence>
<reference evidence="6 7" key="1">
    <citation type="submission" date="2016-04" db="EMBL/GenBank/DDBJ databases">
        <authorList>
            <person name="Chen L."/>
            <person name="Zhuang W."/>
            <person name="Wang G."/>
        </authorList>
    </citation>
    <scope>NUCLEOTIDE SEQUENCE [LARGE SCALE GENOMIC DNA]</scope>
    <source>
        <strain evidence="7">GR20</strain>
    </source>
</reference>
<gene>
    <name evidence="6" type="ORF">A4D02_02315</name>
</gene>
<comment type="caution">
    <text evidence="6">The sequence shown here is derived from an EMBL/GenBank/DDBJ whole genome shotgun (WGS) entry which is preliminary data.</text>
</comment>